<dbReference type="PROSITE" id="PS50885">
    <property type="entry name" value="HAMP"/>
    <property type="match status" value="1"/>
</dbReference>
<dbReference type="OrthoDB" id="84942at2"/>
<dbReference type="AlphaFoldDB" id="A0A1M4SL06"/>
<dbReference type="InterPro" id="IPR005467">
    <property type="entry name" value="His_kinase_dom"/>
</dbReference>
<dbReference type="InterPro" id="IPR003594">
    <property type="entry name" value="HATPase_dom"/>
</dbReference>
<evidence type="ECO:0000256" key="13">
    <source>
        <dbReference type="ARBA" id="ARBA00023136"/>
    </source>
</evidence>
<dbReference type="SUPFAM" id="SSF47384">
    <property type="entry name" value="Homodimeric domain of signal transducing histidine kinase"/>
    <property type="match status" value="1"/>
</dbReference>
<dbReference type="GO" id="GO:0000155">
    <property type="term" value="F:phosphorelay sensor kinase activity"/>
    <property type="evidence" value="ECO:0007669"/>
    <property type="project" value="InterPro"/>
</dbReference>
<keyword evidence="5" id="KW-0597">Phosphoprotein</keyword>
<dbReference type="InterPro" id="IPR036097">
    <property type="entry name" value="HisK_dim/P_sf"/>
</dbReference>
<keyword evidence="12" id="KW-0902">Two-component regulatory system</keyword>
<evidence type="ECO:0000256" key="9">
    <source>
        <dbReference type="ARBA" id="ARBA00022777"/>
    </source>
</evidence>
<evidence type="ECO:0000256" key="3">
    <source>
        <dbReference type="ARBA" id="ARBA00012438"/>
    </source>
</evidence>
<dbReference type="GO" id="GO:0005524">
    <property type="term" value="F:ATP binding"/>
    <property type="evidence" value="ECO:0007669"/>
    <property type="project" value="UniProtKB-KW"/>
</dbReference>
<evidence type="ECO:0000256" key="10">
    <source>
        <dbReference type="ARBA" id="ARBA00022840"/>
    </source>
</evidence>
<evidence type="ECO:0000256" key="1">
    <source>
        <dbReference type="ARBA" id="ARBA00000085"/>
    </source>
</evidence>
<dbReference type="InterPro" id="IPR036890">
    <property type="entry name" value="HATPase_C_sf"/>
</dbReference>
<dbReference type="InterPro" id="IPR003661">
    <property type="entry name" value="HisK_dim/P_dom"/>
</dbReference>
<comment type="catalytic activity">
    <reaction evidence="1">
        <text>ATP + protein L-histidine = ADP + protein N-phospho-L-histidine.</text>
        <dbReference type="EC" id="2.7.13.3"/>
    </reaction>
</comment>
<dbReference type="SMART" id="SM00387">
    <property type="entry name" value="HATPase_c"/>
    <property type="match status" value="1"/>
</dbReference>
<evidence type="ECO:0000256" key="2">
    <source>
        <dbReference type="ARBA" id="ARBA00004651"/>
    </source>
</evidence>
<keyword evidence="18" id="KW-1185">Reference proteome</keyword>
<sequence>MFKKYSLKKQFVLTFILIIVSSILSVLILTSLYFFLMNIKVINPANHYENMVPKIKSFVDKNSDKVLDENYKDKLDDVIPSEGFLYKVIDFKNNSEYGTLKENITIDKGEILRRLNTTDIDSKNVVNYYLPVIDKNASITGVVMLRYILKVTPNQIPKSIFKVLTNIIIICPFLFIILYTIIFGSKLSKNINKPLKELIEASKKIKENDLDFTLNYSYDNELGSVIDSFEEMRKQLKITLKNQWNVEEEKRDMISSLSHDLRSPLTLIKGNAQLLEDGAYKNEERLLKYLNIINKSTDRAILLVEDLNTLNKLENPHFKLNLKKVNLKDFLKSKIDEYRILGDQNNIEINLKTENISKDFSYNFDKFNISRVLDNIFMNSLRYTKEGGNITLKVLIKENKLNFIIYDEGKGFTKEDLNLALNKFYRGDKSRQKNSGNSGLGLYICKIIIEKHKGKIHIYNNENGAVVEFFI</sequence>
<dbReference type="Gene3D" id="3.30.565.10">
    <property type="entry name" value="Histidine kinase-like ATPase, C-terminal domain"/>
    <property type="match status" value="1"/>
</dbReference>
<evidence type="ECO:0000259" key="16">
    <source>
        <dbReference type="PROSITE" id="PS50885"/>
    </source>
</evidence>
<dbReference type="Gene3D" id="1.10.287.130">
    <property type="match status" value="1"/>
</dbReference>
<dbReference type="Pfam" id="PF02518">
    <property type="entry name" value="HATPase_c"/>
    <property type="match status" value="1"/>
</dbReference>
<dbReference type="SUPFAM" id="SSF55874">
    <property type="entry name" value="ATPase domain of HSP90 chaperone/DNA topoisomerase II/histidine kinase"/>
    <property type="match status" value="1"/>
</dbReference>
<evidence type="ECO:0000259" key="15">
    <source>
        <dbReference type="PROSITE" id="PS50109"/>
    </source>
</evidence>
<dbReference type="SMART" id="SM00388">
    <property type="entry name" value="HisKA"/>
    <property type="match status" value="1"/>
</dbReference>
<evidence type="ECO:0000256" key="6">
    <source>
        <dbReference type="ARBA" id="ARBA00022679"/>
    </source>
</evidence>
<dbReference type="RefSeq" id="WP_083573408.1">
    <property type="nucleotide sequence ID" value="NZ_FQVM01000001.1"/>
</dbReference>
<evidence type="ECO:0000313" key="18">
    <source>
        <dbReference type="Proteomes" id="UP000184035"/>
    </source>
</evidence>
<protein>
    <recommendedName>
        <fullName evidence="3">histidine kinase</fullName>
        <ecNumber evidence="3">2.7.13.3</ecNumber>
    </recommendedName>
</protein>
<evidence type="ECO:0000313" key="17">
    <source>
        <dbReference type="EMBL" id="SHE32933.1"/>
    </source>
</evidence>
<reference evidence="17 18" key="1">
    <citation type="submission" date="2016-11" db="EMBL/GenBank/DDBJ databases">
        <authorList>
            <person name="Jaros S."/>
            <person name="Januszkiewicz K."/>
            <person name="Wedrychowicz H."/>
        </authorList>
    </citation>
    <scope>NUCLEOTIDE SEQUENCE [LARGE SCALE GENOMIC DNA]</scope>
    <source>
        <strain evidence="17 18">DSM 2631</strain>
    </source>
</reference>
<evidence type="ECO:0000256" key="14">
    <source>
        <dbReference type="SAM" id="Phobius"/>
    </source>
</evidence>
<evidence type="ECO:0000256" key="11">
    <source>
        <dbReference type="ARBA" id="ARBA00022989"/>
    </source>
</evidence>
<feature type="transmembrane region" description="Helical" evidence="14">
    <location>
        <begin position="161"/>
        <end position="182"/>
    </location>
</feature>
<comment type="subcellular location">
    <subcellularLocation>
        <location evidence="2">Cell membrane</location>
        <topology evidence="2">Multi-pass membrane protein</topology>
    </subcellularLocation>
</comment>
<dbReference type="SUPFAM" id="SSF158472">
    <property type="entry name" value="HAMP domain-like"/>
    <property type="match status" value="1"/>
</dbReference>
<dbReference type="Pfam" id="PF00672">
    <property type="entry name" value="HAMP"/>
    <property type="match status" value="1"/>
</dbReference>
<keyword evidence="9" id="KW-0418">Kinase</keyword>
<name>A0A1M4SL06_9CLOT</name>
<dbReference type="PANTHER" id="PTHR45528:SF1">
    <property type="entry name" value="SENSOR HISTIDINE KINASE CPXA"/>
    <property type="match status" value="1"/>
</dbReference>
<dbReference type="CDD" id="cd06225">
    <property type="entry name" value="HAMP"/>
    <property type="match status" value="1"/>
</dbReference>
<dbReference type="InterPro" id="IPR003660">
    <property type="entry name" value="HAMP_dom"/>
</dbReference>
<dbReference type="GO" id="GO:0005886">
    <property type="term" value="C:plasma membrane"/>
    <property type="evidence" value="ECO:0007669"/>
    <property type="project" value="UniProtKB-SubCell"/>
</dbReference>
<accession>A0A1M4SL06</accession>
<evidence type="ECO:0000256" key="5">
    <source>
        <dbReference type="ARBA" id="ARBA00022553"/>
    </source>
</evidence>
<dbReference type="Gene3D" id="6.10.340.10">
    <property type="match status" value="1"/>
</dbReference>
<dbReference type="InterPro" id="IPR050398">
    <property type="entry name" value="HssS/ArlS-like"/>
</dbReference>
<keyword evidence="6" id="KW-0808">Transferase</keyword>
<gene>
    <name evidence="17" type="ORF">SAMN05443638_10174</name>
</gene>
<keyword evidence="10" id="KW-0067">ATP-binding</keyword>
<evidence type="ECO:0000256" key="4">
    <source>
        <dbReference type="ARBA" id="ARBA00022475"/>
    </source>
</evidence>
<dbReference type="EMBL" id="FQVM01000001">
    <property type="protein sequence ID" value="SHE32933.1"/>
    <property type="molecule type" value="Genomic_DNA"/>
</dbReference>
<dbReference type="PROSITE" id="PS50109">
    <property type="entry name" value="HIS_KIN"/>
    <property type="match status" value="1"/>
</dbReference>
<keyword evidence="13 14" id="KW-0472">Membrane</keyword>
<keyword evidence="11 14" id="KW-1133">Transmembrane helix</keyword>
<feature type="transmembrane region" description="Helical" evidence="14">
    <location>
        <begin position="12"/>
        <end position="36"/>
    </location>
</feature>
<keyword evidence="4" id="KW-1003">Cell membrane</keyword>
<dbReference type="Proteomes" id="UP000184035">
    <property type="component" value="Unassembled WGS sequence"/>
</dbReference>
<keyword evidence="8" id="KW-0547">Nucleotide-binding</keyword>
<dbReference type="Pfam" id="PF00512">
    <property type="entry name" value="HisKA"/>
    <property type="match status" value="1"/>
</dbReference>
<keyword evidence="7 14" id="KW-0812">Transmembrane</keyword>
<dbReference type="STRING" id="1533.SAMN05443638_10174"/>
<evidence type="ECO:0000256" key="8">
    <source>
        <dbReference type="ARBA" id="ARBA00022741"/>
    </source>
</evidence>
<evidence type="ECO:0000256" key="7">
    <source>
        <dbReference type="ARBA" id="ARBA00022692"/>
    </source>
</evidence>
<organism evidence="17 18">
    <name type="scientific">Clostridium fallax</name>
    <dbReference type="NCBI Taxonomy" id="1533"/>
    <lineage>
        <taxon>Bacteria</taxon>
        <taxon>Bacillati</taxon>
        <taxon>Bacillota</taxon>
        <taxon>Clostridia</taxon>
        <taxon>Eubacteriales</taxon>
        <taxon>Clostridiaceae</taxon>
        <taxon>Clostridium</taxon>
    </lineage>
</organism>
<evidence type="ECO:0000256" key="12">
    <source>
        <dbReference type="ARBA" id="ARBA00023012"/>
    </source>
</evidence>
<feature type="domain" description="HAMP" evidence="16">
    <location>
        <begin position="189"/>
        <end position="241"/>
    </location>
</feature>
<dbReference type="PANTHER" id="PTHR45528">
    <property type="entry name" value="SENSOR HISTIDINE KINASE CPXA"/>
    <property type="match status" value="1"/>
</dbReference>
<dbReference type="SMART" id="SM00304">
    <property type="entry name" value="HAMP"/>
    <property type="match status" value="1"/>
</dbReference>
<dbReference type="CDD" id="cd00082">
    <property type="entry name" value="HisKA"/>
    <property type="match status" value="1"/>
</dbReference>
<proteinExistence type="predicted"/>
<feature type="domain" description="Histidine kinase" evidence="15">
    <location>
        <begin position="256"/>
        <end position="471"/>
    </location>
</feature>
<dbReference type="EC" id="2.7.13.3" evidence="3"/>